<dbReference type="KEGG" id="mpec:B9O19_00876"/>
<dbReference type="PANTHER" id="PTHR30068">
    <property type="entry name" value="URONATE ISOMERASE"/>
    <property type="match status" value="1"/>
</dbReference>
<dbReference type="HAMAP" id="MF_00675">
    <property type="entry name" value="UxaC"/>
    <property type="match status" value="1"/>
</dbReference>
<dbReference type="RefSeq" id="WP_102365291.1">
    <property type="nucleotide sequence ID" value="NZ_CP020991.1"/>
</dbReference>
<evidence type="ECO:0000256" key="6">
    <source>
        <dbReference type="ARBA" id="ARBA00023235"/>
    </source>
</evidence>
<dbReference type="Proteomes" id="UP000235589">
    <property type="component" value="Chromosome"/>
</dbReference>
<dbReference type="GO" id="GO:0042840">
    <property type="term" value="P:D-glucuronate catabolic process"/>
    <property type="evidence" value="ECO:0007669"/>
    <property type="project" value="TreeGrafter"/>
</dbReference>
<dbReference type="InterPro" id="IPR003766">
    <property type="entry name" value="Uronate_isomerase"/>
</dbReference>
<dbReference type="AlphaFoldDB" id="A0A2K9P1B7"/>
<evidence type="ECO:0000313" key="9">
    <source>
        <dbReference type="Proteomes" id="UP000235589"/>
    </source>
</evidence>
<sequence>MKKFMDKDFMLSNETAKKLYHDFAADMPIFDYHCHLSPQMMYEDKPFDNITQIFLGGDHYKWRYMRSCGLDEKYMTGDAPDQEKFRAFCKALQYGIGNPLYHWTHLELQRYFGIDTVIREDTADEIWEKANAHIKATQMSPSKLINDSNVAVICTTDDPVDNLEWHLKIKEKGHIKAKVLPAFRPDFMINIDKPTFAPYIEKLADTAGAEIDSYQDLISAVYKRIDFFNEVGSRVSDHALDSVPFEDVSDEEVEAIFKKAMNGEKLTQFETDAYKSKTLVKLGEKYYDLGWTFQLHIGALRNNNTRMFEKLGADTGFDSISDYCIAAPLSKLLNALEVESKLPKTILYTLNPKDNYVLATMLGNFQGNEVPGKIQFGSGWWFNDQRDGMTEQMKALANLGALNKFVGMLTDSRSFLSYTRHEYFRRIMCNLLGTWVENGEFPDDMDTLETVVKGISFNNAKEYFGIEI</sequence>
<keyword evidence="6 7" id="KW-0413">Isomerase</keyword>
<dbReference type="Pfam" id="PF02614">
    <property type="entry name" value="UxaC"/>
    <property type="match status" value="1"/>
</dbReference>
<evidence type="ECO:0000256" key="1">
    <source>
        <dbReference type="ARBA" id="ARBA00001165"/>
    </source>
</evidence>
<reference evidence="8 9" key="1">
    <citation type="submission" date="2017-04" db="EMBL/GenBank/DDBJ databases">
        <title>Monoglobus pectinilyticus 14 draft genome.</title>
        <authorList>
            <person name="Kim C."/>
            <person name="Rosendale D.I."/>
            <person name="Kelly W.J."/>
            <person name="Tannock G.W."/>
            <person name="Patchett M.L."/>
            <person name="Jordens J.Z."/>
        </authorList>
    </citation>
    <scope>NUCLEOTIDE SEQUENCE [LARGE SCALE GENOMIC DNA]</scope>
    <source>
        <strain evidence="8 9">14</strain>
    </source>
</reference>
<dbReference type="PANTHER" id="PTHR30068:SF4">
    <property type="entry name" value="URONATE ISOMERASE"/>
    <property type="match status" value="1"/>
</dbReference>
<dbReference type="GO" id="GO:0019698">
    <property type="term" value="P:D-galacturonate catabolic process"/>
    <property type="evidence" value="ECO:0007669"/>
    <property type="project" value="TreeGrafter"/>
</dbReference>
<evidence type="ECO:0000256" key="2">
    <source>
        <dbReference type="ARBA" id="ARBA00004892"/>
    </source>
</evidence>
<comment type="catalytic activity">
    <reaction evidence="1 7">
        <text>D-glucuronate = D-fructuronate</text>
        <dbReference type="Rhea" id="RHEA:13049"/>
        <dbReference type="ChEBI" id="CHEBI:58720"/>
        <dbReference type="ChEBI" id="CHEBI:59863"/>
        <dbReference type="EC" id="5.3.1.12"/>
    </reaction>
</comment>
<dbReference type="Gene3D" id="3.20.20.140">
    <property type="entry name" value="Metal-dependent hydrolases"/>
    <property type="match status" value="1"/>
</dbReference>
<dbReference type="SUPFAM" id="SSF51556">
    <property type="entry name" value="Metallo-dependent hydrolases"/>
    <property type="match status" value="1"/>
</dbReference>
<evidence type="ECO:0000256" key="3">
    <source>
        <dbReference type="ARBA" id="ARBA00008397"/>
    </source>
</evidence>
<dbReference type="GeneID" id="98062292"/>
<dbReference type="Gene3D" id="1.10.2020.10">
    <property type="entry name" value="uronate isomerase, domain 2, chain A"/>
    <property type="match status" value="1"/>
</dbReference>
<gene>
    <name evidence="7" type="primary">uxaC</name>
    <name evidence="8" type="ORF">B9O19_00876</name>
</gene>
<comment type="similarity">
    <text evidence="3 7">Belongs to the metallo-dependent hydrolases superfamily. Uronate isomerase family.</text>
</comment>
<name>A0A2K9P1B7_9FIRM</name>
<dbReference type="EMBL" id="CP020991">
    <property type="protein sequence ID" value="AUO19052.1"/>
    <property type="molecule type" value="Genomic_DNA"/>
</dbReference>
<comment type="catalytic activity">
    <reaction evidence="7">
        <text>aldehydo-D-galacturonate = keto-D-tagaturonate</text>
        <dbReference type="Rhea" id="RHEA:27702"/>
        <dbReference type="ChEBI" id="CHEBI:12952"/>
        <dbReference type="ChEBI" id="CHEBI:17886"/>
    </reaction>
</comment>
<comment type="pathway">
    <text evidence="2 7">Carbohydrate metabolism; pentose and glucuronate interconversion.</text>
</comment>
<evidence type="ECO:0000256" key="4">
    <source>
        <dbReference type="ARBA" id="ARBA00012546"/>
    </source>
</evidence>
<proteinExistence type="inferred from homology"/>
<evidence type="ECO:0000256" key="5">
    <source>
        <dbReference type="ARBA" id="ARBA00020555"/>
    </source>
</evidence>
<dbReference type="NCBIfam" id="NF002794">
    <property type="entry name" value="PRK02925.1"/>
    <property type="match status" value="1"/>
</dbReference>
<dbReference type="UniPathway" id="UPA00246"/>
<dbReference type="OrthoDB" id="9766564at2"/>
<evidence type="ECO:0000256" key="7">
    <source>
        <dbReference type="HAMAP-Rule" id="MF_00675"/>
    </source>
</evidence>
<organism evidence="8 9">
    <name type="scientific">Monoglobus pectinilyticus</name>
    <dbReference type="NCBI Taxonomy" id="1981510"/>
    <lineage>
        <taxon>Bacteria</taxon>
        <taxon>Bacillati</taxon>
        <taxon>Bacillota</taxon>
        <taxon>Clostridia</taxon>
        <taxon>Monoglobales</taxon>
        <taxon>Monoglobaceae</taxon>
        <taxon>Monoglobus</taxon>
    </lineage>
</organism>
<dbReference type="GO" id="GO:0008880">
    <property type="term" value="F:glucuronate isomerase activity"/>
    <property type="evidence" value="ECO:0007669"/>
    <property type="project" value="UniProtKB-UniRule"/>
</dbReference>
<dbReference type="EC" id="5.3.1.12" evidence="4 7"/>
<accession>A0A2K9P1B7</accession>
<protein>
    <recommendedName>
        <fullName evidence="5 7">Uronate isomerase</fullName>
        <ecNumber evidence="4 7">5.3.1.12</ecNumber>
    </recommendedName>
    <alternativeName>
        <fullName evidence="7">Glucuronate isomerase</fullName>
    </alternativeName>
    <alternativeName>
        <fullName evidence="7">Uronic isomerase</fullName>
    </alternativeName>
</protein>
<evidence type="ECO:0000313" key="8">
    <source>
        <dbReference type="EMBL" id="AUO19052.1"/>
    </source>
</evidence>
<keyword evidence="9" id="KW-1185">Reference proteome</keyword>
<dbReference type="InterPro" id="IPR032466">
    <property type="entry name" value="Metal_Hydrolase"/>
</dbReference>